<protein>
    <recommendedName>
        <fullName evidence="4">ADF-H domain-containing protein</fullName>
    </recommendedName>
</protein>
<evidence type="ECO:0008006" key="4">
    <source>
        <dbReference type="Google" id="ProtNLM"/>
    </source>
</evidence>
<organism evidence="2 3">
    <name type="scientific">Verticillium longisporum</name>
    <name type="common">Verticillium dahliae var. longisporum</name>
    <dbReference type="NCBI Taxonomy" id="100787"/>
    <lineage>
        <taxon>Eukaryota</taxon>
        <taxon>Fungi</taxon>
        <taxon>Dikarya</taxon>
        <taxon>Ascomycota</taxon>
        <taxon>Pezizomycotina</taxon>
        <taxon>Sordariomycetes</taxon>
        <taxon>Hypocreomycetidae</taxon>
        <taxon>Glomerellales</taxon>
        <taxon>Plectosphaerellaceae</taxon>
        <taxon>Verticillium</taxon>
    </lineage>
</organism>
<feature type="region of interest" description="Disordered" evidence="1">
    <location>
        <begin position="82"/>
        <end position="107"/>
    </location>
</feature>
<proteinExistence type="predicted"/>
<feature type="compositionally biased region" description="Low complexity" evidence="1">
    <location>
        <begin position="83"/>
        <end position="92"/>
    </location>
</feature>
<dbReference type="Proteomes" id="UP000045706">
    <property type="component" value="Unassembled WGS sequence"/>
</dbReference>
<dbReference type="Gene3D" id="3.40.20.10">
    <property type="entry name" value="Severin"/>
    <property type="match status" value="1"/>
</dbReference>
<feature type="non-terminal residue" evidence="2">
    <location>
        <position position="107"/>
    </location>
</feature>
<dbReference type="AlphaFoldDB" id="A0A0G4MAF0"/>
<dbReference type="InterPro" id="IPR029006">
    <property type="entry name" value="ADF-H/Gelsolin-like_dom_sf"/>
</dbReference>
<sequence>MRNNIAQFEENSPLFGFLRYRRRNVIIKYLPEDTSRLIQARVTVHFNAVCERFAPYNTTFSISTAKELKDTKLSAACSLHAASGSISSSTSSLRRRRLMEIAEEEEE</sequence>
<gene>
    <name evidence="2" type="ORF">BN1723_018440</name>
</gene>
<evidence type="ECO:0000313" key="2">
    <source>
        <dbReference type="EMBL" id="CRK31121.1"/>
    </source>
</evidence>
<evidence type="ECO:0000313" key="3">
    <source>
        <dbReference type="Proteomes" id="UP000045706"/>
    </source>
</evidence>
<name>A0A0G4MAF0_VERLO</name>
<accession>A0A0G4MAF0</accession>
<dbReference type="EMBL" id="CVQI01023370">
    <property type="protein sequence ID" value="CRK31121.1"/>
    <property type="molecule type" value="Genomic_DNA"/>
</dbReference>
<evidence type="ECO:0000256" key="1">
    <source>
        <dbReference type="SAM" id="MobiDB-lite"/>
    </source>
</evidence>
<dbReference type="SUPFAM" id="SSF55753">
    <property type="entry name" value="Actin depolymerizing proteins"/>
    <property type="match status" value="1"/>
</dbReference>
<reference evidence="3" key="1">
    <citation type="submission" date="2015-05" db="EMBL/GenBank/DDBJ databases">
        <authorList>
            <person name="Fogelqvist Johan"/>
        </authorList>
    </citation>
    <scope>NUCLEOTIDE SEQUENCE [LARGE SCALE GENOMIC DNA]</scope>
</reference>